<feature type="transmembrane region" description="Helical" evidence="1">
    <location>
        <begin position="250"/>
        <end position="273"/>
    </location>
</feature>
<feature type="transmembrane region" description="Helical" evidence="1">
    <location>
        <begin position="367"/>
        <end position="384"/>
    </location>
</feature>
<keyword evidence="1" id="KW-1133">Transmembrane helix</keyword>
<name>A0A256F3B7_9HYPH</name>
<protein>
    <submittedName>
        <fullName evidence="2">Putative membrane protein</fullName>
    </submittedName>
</protein>
<keyword evidence="3" id="KW-1185">Reference proteome</keyword>
<keyword evidence="1" id="KW-0812">Transmembrane</keyword>
<dbReference type="AlphaFoldDB" id="A0A256F3B7"/>
<feature type="transmembrane region" description="Helical" evidence="1">
    <location>
        <begin position="228"/>
        <end position="244"/>
    </location>
</feature>
<proteinExistence type="predicted"/>
<reference evidence="2 3" key="1">
    <citation type="submission" date="2017-07" db="EMBL/GenBank/DDBJ databases">
        <title>Phylogenetic study on the rhizospheric bacterium Ochrobactrum sp. A44.</title>
        <authorList>
            <person name="Krzyzanowska D.M."/>
            <person name="Ossowicki A."/>
            <person name="Rajewska M."/>
            <person name="Maciag T."/>
            <person name="Kaczynski Z."/>
            <person name="Czerwicka M."/>
            <person name="Jafra S."/>
        </authorList>
    </citation>
    <scope>NUCLEOTIDE SEQUENCE [LARGE SCALE GENOMIC DNA]</scope>
    <source>
        <strain evidence="2 3">PR17</strain>
    </source>
</reference>
<dbReference type="RefSeq" id="WP_094578411.1">
    <property type="nucleotide sequence ID" value="NZ_JBHEEL010000003.1"/>
</dbReference>
<sequence length="401" mass="44402">MHTDDRLIDKAVRMQNGLLSTQLLHRLSKVAGALVVLAAIAVTVIYSITKPDNNWDMIPYIATAIENRYPDAAALHKETWRQVAAATSQNEINALKYGGDYRRAQWESPDNFKSQLIMYRVKVGYVQLLRLIEPYTGLVAGGHVISLAAATASGLIILAILVYYNALQAGLLVGPALLLAGFGPMTSAVFPDIVLAAFSFVAIFAVMKERDWLASALLVLSFTIRPDNIIMIFALLITAVLFGWRKLPLLTAFAVSIILGLIISNHTGHTGWWAHLYFTCIEMQHSMSGFKPDFSLLLLIKAYVRGVMLALYLESWPSILLISLAAWAAMAKAGIKTTIPRLNGIVFAMFIGILGKFVYFPMPYDRFFFNMIIIMVLMLSLAWATHSNRKVALEAMGSRPM</sequence>
<feature type="transmembrane region" description="Helical" evidence="1">
    <location>
        <begin position="342"/>
        <end position="361"/>
    </location>
</feature>
<evidence type="ECO:0000313" key="3">
    <source>
        <dbReference type="Proteomes" id="UP000216345"/>
    </source>
</evidence>
<keyword evidence="1" id="KW-0472">Membrane</keyword>
<comment type="caution">
    <text evidence="2">The sequence shown here is derived from an EMBL/GenBank/DDBJ whole genome shotgun (WGS) entry which is preliminary data.</text>
</comment>
<dbReference type="EMBL" id="NNRK01000034">
    <property type="protein sequence ID" value="OYR09359.1"/>
    <property type="molecule type" value="Genomic_DNA"/>
</dbReference>
<evidence type="ECO:0000256" key="1">
    <source>
        <dbReference type="SAM" id="Phobius"/>
    </source>
</evidence>
<feature type="transmembrane region" description="Helical" evidence="1">
    <location>
        <begin position="138"/>
        <end position="164"/>
    </location>
</feature>
<accession>A0A256F3B7</accession>
<feature type="transmembrane region" description="Helical" evidence="1">
    <location>
        <begin position="176"/>
        <end position="207"/>
    </location>
</feature>
<evidence type="ECO:0000313" key="2">
    <source>
        <dbReference type="EMBL" id="OYR09359.1"/>
    </source>
</evidence>
<gene>
    <name evidence="2" type="ORF">CEV32_1788</name>
</gene>
<feature type="transmembrane region" description="Helical" evidence="1">
    <location>
        <begin position="30"/>
        <end position="48"/>
    </location>
</feature>
<organism evidence="2 3">
    <name type="scientific">Brucella rhizosphaerae</name>
    <dbReference type="NCBI Taxonomy" id="571254"/>
    <lineage>
        <taxon>Bacteria</taxon>
        <taxon>Pseudomonadati</taxon>
        <taxon>Pseudomonadota</taxon>
        <taxon>Alphaproteobacteria</taxon>
        <taxon>Hyphomicrobiales</taxon>
        <taxon>Brucellaceae</taxon>
        <taxon>Brucella/Ochrobactrum group</taxon>
        <taxon>Brucella</taxon>
    </lineage>
</organism>
<dbReference type="Proteomes" id="UP000216345">
    <property type="component" value="Unassembled WGS sequence"/>
</dbReference>